<dbReference type="AlphaFoldDB" id="A0A380T1Q4"/>
<gene>
    <name evidence="5" type="ORF">CCOS864_02896</name>
</gene>
<feature type="domain" description="Dermonecrotic toxin N-terminal" evidence="4">
    <location>
        <begin position="28"/>
        <end position="246"/>
    </location>
</feature>
<feature type="region of interest" description="Disordered" evidence="3">
    <location>
        <begin position="1184"/>
        <end position="1252"/>
    </location>
</feature>
<dbReference type="Proteomes" id="UP000255177">
    <property type="component" value="Unassembled WGS sequence"/>
</dbReference>
<evidence type="ECO:0000256" key="3">
    <source>
        <dbReference type="SAM" id="MobiDB-lite"/>
    </source>
</evidence>
<dbReference type="RefSeq" id="WP_167458896.1">
    <property type="nucleotide sequence ID" value="NZ_CBCSFG010000014.1"/>
</dbReference>
<keyword evidence="6" id="KW-1185">Reference proteome</keyword>
<evidence type="ECO:0000256" key="2">
    <source>
        <dbReference type="ARBA" id="ARBA00022737"/>
    </source>
</evidence>
<feature type="compositionally biased region" description="Low complexity" evidence="3">
    <location>
        <begin position="1185"/>
        <end position="1196"/>
    </location>
</feature>
<keyword evidence="1" id="KW-0433">Leucine-rich repeat</keyword>
<evidence type="ECO:0000313" key="6">
    <source>
        <dbReference type="Proteomes" id="UP000255177"/>
    </source>
</evidence>
<evidence type="ECO:0000256" key="1">
    <source>
        <dbReference type="ARBA" id="ARBA00022614"/>
    </source>
</evidence>
<organism evidence="5 6">
    <name type="scientific">Pseudomonas wadenswilerensis</name>
    <dbReference type="NCBI Taxonomy" id="1785161"/>
    <lineage>
        <taxon>Bacteria</taxon>
        <taxon>Pseudomonadati</taxon>
        <taxon>Pseudomonadota</taxon>
        <taxon>Gammaproteobacteria</taxon>
        <taxon>Pseudomonadales</taxon>
        <taxon>Pseudomonadaceae</taxon>
        <taxon>Pseudomonas</taxon>
    </lineage>
</organism>
<dbReference type="EMBL" id="UIDD01000007">
    <property type="protein sequence ID" value="SUQ63446.1"/>
    <property type="molecule type" value="Genomic_DNA"/>
</dbReference>
<reference evidence="6" key="1">
    <citation type="submission" date="2018-07" db="EMBL/GenBank/DDBJ databases">
        <authorList>
            <person name="Blom J."/>
        </authorList>
    </citation>
    <scope>NUCLEOTIDE SEQUENCE [LARGE SCALE GENOMIC DNA]</scope>
    <source>
        <strain evidence="6">CCOS 864</strain>
    </source>
</reference>
<feature type="region of interest" description="Disordered" evidence="3">
    <location>
        <begin position="541"/>
        <end position="565"/>
    </location>
</feature>
<dbReference type="PANTHER" id="PTHR45752:SF187">
    <property type="entry name" value="LEUCINE-RICH REPEAT AND IQ DOMAIN-CONTAINING PROTEIN 4"/>
    <property type="match status" value="1"/>
</dbReference>
<dbReference type="InterPro" id="IPR032675">
    <property type="entry name" value="LRR_dom_sf"/>
</dbReference>
<dbReference type="SUPFAM" id="SSF52058">
    <property type="entry name" value="L domain-like"/>
    <property type="match status" value="1"/>
</dbReference>
<dbReference type="Gene3D" id="3.80.10.10">
    <property type="entry name" value="Ribonuclease Inhibitor"/>
    <property type="match status" value="1"/>
</dbReference>
<dbReference type="InterPro" id="IPR003591">
    <property type="entry name" value="Leu-rich_rpt_typical-subtyp"/>
</dbReference>
<name>A0A380T1Q4_9PSED</name>
<proteinExistence type="predicted"/>
<dbReference type="InterPro" id="IPR046673">
    <property type="entry name" value="ToxA_N"/>
</dbReference>
<feature type="compositionally biased region" description="Low complexity" evidence="3">
    <location>
        <begin position="1208"/>
        <end position="1218"/>
    </location>
</feature>
<dbReference type="InterPro" id="IPR050715">
    <property type="entry name" value="LRR-SigEffector_domain"/>
</dbReference>
<keyword evidence="2" id="KW-0677">Repeat</keyword>
<dbReference type="InterPro" id="IPR001611">
    <property type="entry name" value="Leu-rich_rpt"/>
</dbReference>
<evidence type="ECO:0000259" key="4">
    <source>
        <dbReference type="Pfam" id="PF20178"/>
    </source>
</evidence>
<dbReference type="Pfam" id="PF20178">
    <property type="entry name" value="ToxA_N"/>
    <property type="match status" value="1"/>
</dbReference>
<accession>A0A380T1Q4</accession>
<dbReference type="SMART" id="SM00369">
    <property type="entry name" value="LRR_TYP"/>
    <property type="match status" value="3"/>
</dbReference>
<protein>
    <recommendedName>
        <fullName evidence="4">Dermonecrotic toxin N-terminal domain-containing protein</fullName>
    </recommendedName>
</protein>
<evidence type="ECO:0000313" key="5">
    <source>
        <dbReference type="EMBL" id="SUQ63446.1"/>
    </source>
</evidence>
<dbReference type="PANTHER" id="PTHR45752">
    <property type="entry name" value="LEUCINE-RICH REPEAT-CONTAINING"/>
    <property type="match status" value="1"/>
</dbReference>
<dbReference type="Pfam" id="PF13855">
    <property type="entry name" value="LRR_8"/>
    <property type="match status" value="1"/>
</dbReference>
<sequence length="1252" mass="138454">MSSSQTSSSESTVRHFRTLLSPLETAEQPQWLLAATPPQKRLLAKLQQHGRQARKAAMEHFARLSTVYDYARQFDDFGIKDSKDITPADLARHSNADLVTYTDYLKPYFRLASLREAKMDAFEASLREEALIAQIQGHVQASGSSCLNQVLANLAQDKQGETPSQALLSTRHPLLHLNVLGSIAVPQILLICHDSSDDSHCVAFVPGHPQHPLKEYPNRRHFLASLQRELENAEYQAFFERFIPVRHHSAFWAGLHATSDAATGPALATAAVASGLRGWAFDKMVERITDDAWTLVRATLPDGLGSSGEMRNFSTLIQSHLMLGAGVGVSAGEEAEGRSPSDSIAPLRWVRLPDGSLERWPVDLSRYRLRGDVEAGEPDEQGLYQINGDTAICINGRFYLVEWHNALKKWRITSRTEENRYAPILEHNQHGAWHHSLEQPQHWSRLALLRRLGPMVQGFSDDQLLDFACISGVSNAQLRRVYSLDETPPAMLRETLLRARIHASVTETLQLIKEGKPLPDGDEVPVLYSFRQLVDIRLDRGPTYSRPRRSPGDAPPTGTCSADQACNRPPEDVYQEWVSRLNAAIFNHHYELAQVNVDIAVVELQRHYPDIPLTLTRFALNRVRAEVRNALRAPGQGLLRSLSEDFDPLQEDLRMTRALEGFINPSTANWDTYRLAVGLLEYLQGWPPGTGLVLRERYLGPVQASVGPVHVDSTSVYRDEEEGWFASSAHQVLHSQDSTALGFYRSVLYALGESLSQGLGFGLNEPERLYQQLGELAMARPVRARLLLGMPVHRPWLTPVALDPAQRSDPQGGGPGLFERESVAVRLRALHSGQGMFVLSAPFAEDFIRELLRRDEPVLERVQQLEREHHALRSLQAWVAGGADIRTRAARANAADRVRFAWESQLNLRMVQLDLTDANLDELPPVPVPLPAVEALTISEVPITTVGDGFLQRLPNLRHIDLNSPTLANLPQSLGDLAHLTHLDLSRTQVLPGTLHMLSRARHLQNLYLNDMNVNGFHWTAQDMAAVSTSPVLSTLTIERTDTSFADGVFEVLSRAPSLVALRLGESHLHLGASEVAALARMTRLRMLDLSGNTLVAAPDFSQMSDLEDLNLRNTGLTHWPVGLERLGHLAEVDLRGLFFYSVPLGAGSNAALQIREESIPEEDRVRFRSELEAAGGDFLLADHSSASSAGSESSGSGSGGHLPPRAPRCTAARRPFTAGPPASRHPARRPGGGEFFRGSVAHARAQSHAAG</sequence>